<organism evidence="1 2">
    <name type="scientific">Romanomermis culicivorax</name>
    <name type="common">Nematode worm</name>
    <dbReference type="NCBI Taxonomy" id="13658"/>
    <lineage>
        <taxon>Eukaryota</taxon>
        <taxon>Metazoa</taxon>
        <taxon>Ecdysozoa</taxon>
        <taxon>Nematoda</taxon>
        <taxon>Enoplea</taxon>
        <taxon>Dorylaimia</taxon>
        <taxon>Mermithida</taxon>
        <taxon>Mermithoidea</taxon>
        <taxon>Mermithidae</taxon>
        <taxon>Romanomermis</taxon>
    </lineage>
</organism>
<accession>A0A915IWN2</accession>
<reference evidence="2" key="1">
    <citation type="submission" date="2022-11" db="UniProtKB">
        <authorList>
            <consortium name="WormBaseParasite"/>
        </authorList>
    </citation>
    <scope>IDENTIFICATION</scope>
</reference>
<proteinExistence type="predicted"/>
<sequence length="280" mass="31458">MDRNISIRDTFVMNPDELQNNRNINVCMSDSPPKASFANSRKTPSNHEEDFGNFPLNMNDNSFSDLNSDDSSAWMHKIDVSNFKILANDVTNDEISEILNENSHPNDINLSDSSTKKTLSNNNMLSNAALGANILSHSNLNFDDSKYSTNFLRYNSEPCIKKPKLVRHNSNLNSDSSNLSPPPHYSQHHHCPFPPQVFTPPVLDQYLFDHFGMNHPPPLNANSYESILQPNQLLSPTVSSSTKVYAKPLYSYSCLIALALKNTSPNVNTRKSFAAPRRKD</sequence>
<keyword evidence="1" id="KW-1185">Reference proteome</keyword>
<evidence type="ECO:0000313" key="2">
    <source>
        <dbReference type="WBParaSite" id="nRc.2.0.1.t18196-RA"/>
    </source>
</evidence>
<dbReference type="Proteomes" id="UP000887565">
    <property type="component" value="Unplaced"/>
</dbReference>
<dbReference type="AlphaFoldDB" id="A0A915IWN2"/>
<name>A0A915IWN2_ROMCU</name>
<protein>
    <submittedName>
        <fullName evidence="2">Uncharacterized protein</fullName>
    </submittedName>
</protein>
<dbReference type="WBParaSite" id="nRc.2.0.1.t18196-RA">
    <property type="protein sequence ID" value="nRc.2.0.1.t18196-RA"/>
    <property type="gene ID" value="nRc.2.0.1.g18196"/>
</dbReference>
<evidence type="ECO:0000313" key="1">
    <source>
        <dbReference type="Proteomes" id="UP000887565"/>
    </source>
</evidence>